<reference evidence="2 3" key="1">
    <citation type="submission" date="2023-03" db="EMBL/GenBank/DDBJ databases">
        <title>Genome insight into feeding habits of ladybird beetles.</title>
        <authorList>
            <person name="Li H.-S."/>
            <person name="Huang Y.-H."/>
            <person name="Pang H."/>
        </authorList>
    </citation>
    <scope>NUCLEOTIDE SEQUENCE [LARGE SCALE GENOMIC DNA]</scope>
    <source>
        <strain evidence="2">SYSU_2023b</strain>
        <tissue evidence="2">Whole body</tissue>
    </source>
</reference>
<evidence type="ECO:0000313" key="2">
    <source>
        <dbReference type="EMBL" id="KAK9874147.1"/>
    </source>
</evidence>
<feature type="region of interest" description="Disordered" evidence="1">
    <location>
        <begin position="1"/>
        <end position="22"/>
    </location>
</feature>
<evidence type="ECO:0000313" key="3">
    <source>
        <dbReference type="Proteomes" id="UP001431783"/>
    </source>
</evidence>
<dbReference type="EMBL" id="JARQZJ010000031">
    <property type="protein sequence ID" value="KAK9874147.1"/>
    <property type="molecule type" value="Genomic_DNA"/>
</dbReference>
<evidence type="ECO:0000256" key="1">
    <source>
        <dbReference type="SAM" id="MobiDB-lite"/>
    </source>
</evidence>
<proteinExistence type="predicted"/>
<dbReference type="AlphaFoldDB" id="A0AAW1U0J7"/>
<name>A0AAW1U0J7_9CUCU</name>
<protein>
    <submittedName>
        <fullName evidence="2">Uncharacterized protein</fullName>
    </submittedName>
</protein>
<accession>A0AAW1U0J7</accession>
<dbReference type="Proteomes" id="UP001431783">
    <property type="component" value="Unassembled WGS sequence"/>
</dbReference>
<sequence length="101" mass="11703">MPPYNSQRLIIPEPETTSKGRAEKDYHEIGKQYQCQFRADFDSLRCNRSDKAFKRCYPGRTGPPETPKLRERDRMGVGKLCIPVHTEENGFISVEISIEWA</sequence>
<comment type="caution">
    <text evidence="2">The sequence shown here is derived from an EMBL/GenBank/DDBJ whole genome shotgun (WGS) entry which is preliminary data.</text>
</comment>
<keyword evidence="3" id="KW-1185">Reference proteome</keyword>
<gene>
    <name evidence="2" type="ORF">WA026_002502</name>
</gene>
<organism evidence="2 3">
    <name type="scientific">Henosepilachna vigintioctopunctata</name>
    <dbReference type="NCBI Taxonomy" id="420089"/>
    <lineage>
        <taxon>Eukaryota</taxon>
        <taxon>Metazoa</taxon>
        <taxon>Ecdysozoa</taxon>
        <taxon>Arthropoda</taxon>
        <taxon>Hexapoda</taxon>
        <taxon>Insecta</taxon>
        <taxon>Pterygota</taxon>
        <taxon>Neoptera</taxon>
        <taxon>Endopterygota</taxon>
        <taxon>Coleoptera</taxon>
        <taxon>Polyphaga</taxon>
        <taxon>Cucujiformia</taxon>
        <taxon>Coccinelloidea</taxon>
        <taxon>Coccinellidae</taxon>
        <taxon>Epilachninae</taxon>
        <taxon>Epilachnini</taxon>
        <taxon>Henosepilachna</taxon>
    </lineage>
</organism>